<organism evidence="7 8">
    <name type="scientific">[Torrubiella] hemipterigena</name>
    <dbReference type="NCBI Taxonomy" id="1531966"/>
    <lineage>
        <taxon>Eukaryota</taxon>
        <taxon>Fungi</taxon>
        <taxon>Dikarya</taxon>
        <taxon>Ascomycota</taxon>
        <taxon>Pezizomycotina</taxon>
        <taxon>Sordariomycetes</taxon>
        <taxon>Hypocreomycetidae</taxon>
        <taxon>Hypocreales</taxon>
        <taxon>Clavicipitaceae</taxon>
        <taxon>Clavicipitaceae incertae sedis</taxon>
        <taxon>'Torrubiella' clade</taxon>
    </lineage>
</organism>
<reference evidence="7 8" key="1">
    <citation type="journal article" date="2015" name="Genome Announc.">
        <title>Draft Genome Sequence and Gene Annotation of the Entomopathogenic Fungus Verticillium hemipterigenum.</title>
        <authorList>
            <person name="Horn F."/>
            <person name="Habel A."/>
            <person name="Scharf D.H."/>
            <person name="Dworschak J."/>
            <person name="Brakhage A.A."/>
            <person name="Guthke R."/>
            <person name="Hertweck C."/>
            <person name="Linde J."/>
        </authorList>
    </citation>
    <scope>NUCLEOTIDE SEQUENCE [LARGE SCALE GENOMIC DNA]</scope>
</reference>
<dbReference type="PANTHER" id="PTHR23501:SF39">
    <property type="entry name" value="MULTIDRUG TRANSPORTER, PUTATIVE (AFU_ORTHOLOGUE AFUA_1G05010)-RELATED"/>
    <property type="match status" value="1"/>
</dbReference>
<evidence type="ECO:0000256" key="1">
    <source>
        <dbReference type="ARBA" id="ARBA00004141"/>
    </source>
</evidence>
<dbReference type="InterPro" id="IPR020846">
    <property type="entry name" value="MFS_dom"/>
</dbReference>
<evidence type="ECO:0000259" key="6">
    <source>
        <dbReference type="PROSITE" id="PS50850"/>
    </source>
</evidence>
<keyword evidence="2 5" id="KW-0812">Transmembrane</keyword>
<proteinExistence type="predicted"/>
<dbReference type="SUPFAM" id="SSF103473">
    <property type="entry name" value="MFS general substrate transporter"/>
    <property type="match status" value="1"/>
</dbReference>
<dbReference type="Gene3D" id="1.20.1250.20">
    <property type="entry name" value="MFS general substrate transporter like domains"/>
    <property type="match status" value="2"/>
</dbReference>
<feature type="transmembrane region" description="Helical" evidence="5">
    <location>
        <begin position="353"/>
        <end position="373"/>
    </location>
</feature>
<evidence type="ECO:0000256" key="3">
    <source>
        <dbReference type="ARBA" id="ARBA00022989"/>
    </source>
</evidence>
<feature type="transmembrane region" description="Helical" evidence="5">
    <location>
        <begin position="789"/>
        <end position="809"/>
    </location>
</feature>
<dbReference type="Pfam" id="PF20150">
    <property type="entry name" value="2EXR"/>
    <property type="match status" value="1"/>
</dbReference>
<dbReference type="GO" id="GO:0005886">
    <property type="term" value="C:plasma membrane"/>
    <property type="evidence" value="ECO:0007669"/>
    <property type="project" value="TreeGrafter"/>
</dbReference>
<dbReference type="HOGENOM" id="CLU_347882_0_0_1"/>
<dbReference type="InterPro" id="IPR036259">
    <property type="entry name" value="MFS_trans_sf"/>
</dbReference>
<name>A0A0A1SRB8_9HYPO</name>
<dbReference type="EMBL" id="CDHN01000001">
    <property type="protein sequence ID" value="CEJ80601.1"/>
    <property type="molecule type" value="Genomic_DNA"/>
</dbReference>
<feature type="transmembrane region" description="Helical" evidence="5">
    <location>
        <begin position="521"/>
        <end position="544"/>
    </location>
</feature>
<feature type="domain" description="Major facilitator superfamily (MFS) profile" evidence="6">
    <location>
        <begin position="311"/>
        <end position="811"/>
    </location>
</feature>
<feature type="transmembrane region" description="Helical" evidence="5">
    <location>
        <begin position="442"/>
        <end position="464"/>
    </location>
</feature>
<comment type="subcellular location">
    <subcellularLocation>
        <location evidence="1">Membrane</location>
        <topology evidence="1">Multi-pass membrane protein</topology>
    </subcellularLocation>
</comment>
<keyword evidence="8" id="KW-1185">Reference proteome</keyword>
<feature type="transmembrane region" description="Helical" evidence="5">
    <location>
        <begin position="470"/>
        <end position="490"/>
    </location>
</feature>
<dbReference type="PANTHER" id="PTHR23501">
    <property type="entry name" value="MAJOR FACILITATOR SUPERFAMILY"/>
    <property type="match status" value="1"/>
</dbReference>
<accession>A0A0A1SRB8</accession>
<dbReference type="GO" id="GO:0022857">
    <property type="term" value="F:transmembrane transporter activity"/>
    <property type="evidence" value="ECO:0007669"/>
    <property type="project" value="InterPro"/>
</dbReference>
<feature type="transmembrane region" description="Helical" evidence="5">
    <location>
        <begin position="550"/>
        <end position="572"/>
    </location>
</feature>
<dbReference type="AlphaFoldDB" id="A0A0A1SRB8"/>
<dbReference type="InterPro" id="IPR045518">
    <property type="entry name" value="2EXR"/>
</dbReference>
<protein>
    <recommendedName>
        <fullName evidence="6">Major facilitator superfamily (MFS) profile domain-containing protein</fullName>
    </recommendedName>
</protein>
<feature type="transmembrane region" description="Helical" evidence="5">
    <location>
        <begin position="698"/>
        <end position="718"/>
    </location>
</feature>
<dbReference type="Proteomes" id="UP000039046">
    <property type="component" value="Unassembled WGS sequence"/>
</dbReference>
<evidence type="ECO:0000256" key="4">
    <source>
        <dbReference type="ARBA" id="ARBA00023136"/>
    </source>
</evidence>
<feature type="transmembrane region" description="Helical" evidence="5">
    <location>
        <begin position="603"/>
        <end position="623"/>
    </location>
</feature>
<dbReference type="OrthoDB" id="6770063at2759"/>
<evidence type="ECO:0000256" key="5">
    <source>
        <dbReference type="SAM" id="Phobius"/>
    </source>
</evidence>
<feature type="transmembrane region" description="Helical" evidence="5">
    <location>
        <begin position="643"/>
        <end position="660"/>
    </location>
</feature>
<sequence length="811" mass="89676">MHTEGDISDTVLAKFSSLPQDIRCLIWEATLPDARVFQVQTTASIHGTDTKTFQFYIRHEPPIALSICKESRALALRKGFFIGSLSLVDNVQGTWFNPSRDMLYLDRNQRRVLQLDKNYRPAEEIQGLDRVQHFGIEWRAIMLAAHHRLQPAEDMGSLWRPFFRSLRPQMPRLQTFNYILPTVRLRGCHSWAREPYQSQHYDCELEALPSDAQIPWGDAVSLRRPPNAGWSIPRAAAPGIVAHKFITQSGNPAYYMFWRQVQEGLALAMRDACRELEERHEKETENVEMPDEYGIGRSCKVKRVDEIEVVGWRLLRIGAILVGNEGPYLGLDDIASSLPWIARDFDRLSEQNWIVSSFNLTSAAFIPFWAQIADVFGRHAAISSATVIMIVGSALCTAAPTTAFPMLLLGRALQGVAASGLSVVTRTILADGQSLQESAKNWAIFAFIGGQGYGFGPIIGGYLTKSSWRWCFGINLPVGAVALVVIFLMLRKHLLGPQPIPELDETVDTGRRTKLFARIKTIDFGGQALFIAGFGLLTLGLTWAGATYPWLSAAVLIPVISGILLIIGFGAWERALSPEGYLTRILPRQRAMIPWKILSTRNIGLLFFTECSTGISVFSVLYFCSAYLTLVKAYKPDEAGKKLALFTAGLAGGVIICSVLCNRWPKMSWPPLALGSFVEAIAVGFFTYALYLGNVPTILGMMAFVGIGIGIRFMGAPLHGIGLFPEHRASIIAIIAVTLPLGGTVGLTIMSTVFNNVSGGLNLDKIDFEAIQRMPADEREAHLHLIKMGIVWAYVSIMPILVTVSPTVLSF</sequence>
<dbReference type="PROSITE" id="PS50850">
    <property type="entry name" value="MFS"/>
    <property type="match status" value="1"/>
</dbReference>
<evidence type="ECO:0000313" key="8">
    <source>
        <dbReference type="Proteomes" id="UP000039046"/>
    </source>
</evidence>
<keyword evidence="4 5" id="KW-0472">Membrane</keyword>
<dbReference type="InterPro" id="IPR011701">
    <property type="entry name" value="MFS"/>
</dbReference>
<feature type="transmembrane region" description="Helical" evidence="5">
    <location>
        <begin position="672"/>
        <end position="692"/>
    </location>
</feature>
<keyword evidence="3 5" id="KW-1133">Transmembrane helix</keyword>
<feature type="transmembrane region" description="Helical" evidence="5">
    <location>
        <begin position="730"/>
        <end position="754"/>
    </location>
</feature>
<evidence type="ECO:0000256" key="2">
    <source>
        <dbReference type="ARBA" id="ARBA00022692"/>
    </source>
</evidence>
<gene>
    <name evidence="7" type="ORF">VHEMI00775</name>
</gene>
<dbReference type="Pfam" id="PF07690">
    <property type="entry name" value="MFS_1"/>
    <property type="match status" value="1"/>
</dbReference>
<feature type="transmembrane region" description="Helical" evidence="5">
    <location>
        <begin position="380"/>
        <end position="400"/>
    </location>
</feature>
<evidence type="ECO:0000313" key="7">
    <source>
        <dbReference type="EMBL" id="CEJ80601.1"/>
    </source>
</evidence>